<dbReference type="InterPro" id="IPR025164">
    <property type="entry name" value="Toastrack_DUF4097"/>
</dbReference>
<dbReference type="AlphaFoldDB" id="A0A2U3AJ44"/>
<dbReference type="RefSeq" id="WP_109306789.1">
    <property type="nucleotide sequence ID" value="NZ_BJUF01000010.1"/>
</dbReference>
<feature type="domain" description="DUF4097" evidence="2">
    <location>
        <begin position="51"/>
        <end position="271"/>
    </location>
</feature>
<accession>A0A2U3AJ44</accession>
<keyword evidence="4" id="KW-1185">Reference proteome</keyword>
<feature type="chain" id="PRO_5015781434" description="DUF4097 domain-containing protein" evidence="1">
    <location>
        <begin position="26"/>
        <end position="272"/>
    </location>
</feature>
<evidence type="ECO:0000313" key="3">
    <source>
        <dbReference type="EMBL" id="PWI24562.1"/>
    </source>
</evidence>
<feature type="signal peptide" evidence="1">
    <location>
        <begin position="1"/>
        <end position="25"/>
    </location>
</feature>
<gene>
    <name evidence="3" type="ORF">DEX24_12725</name>
</gene>
<comment type="caution">
    <text evidence="3">The sequence shown here is derived from an EMBL/GenBank/DDBJ whole genome shotgun (WGS) entry which is preliminary data.</text>
</comment>
<dbReference type="OrthoDB" id="2212669at2"/>
<proteinExistence type="predicted"/>
<sequence length="272" mass="30441">MNKKMKPFAYSLVVASSVLVLGACSSDSDSGKKGSQEGLKEKKYSVAASDISKLEIITEATEIDVEKSTDDKVHITYYDRDEEFFNIKVTDDKKLKMDYKTEKNLKDYFKLKKEKEDYNIKVAIPDNIKSDLKLKTRNEEIKMDSVNVDGIIDAKTRDGDIDLSNVKATSYIYVETEDDDISLENVTSSKDIEARNSDGDIELNNVDVGKAFLLKTSHGDVKGSVVGEEKDFGIFSIVSDGRNNNLPKNRDGKDKSLNVDVRDGDIDITFTK</sequence>
<organism evidence="3 4">
    <name type="scientific">Kurthia sibirica</name>
    <dbReference type="NCBI Taxonomy" id="202750"/>
    <lineage>
        <taxon>Bacteria</taxon>
        <taxon>Bacillati</taxon>
        <taxon>Bacillota</taxon>
        <taxon>Bacilli</taxon>
        <taxon>Bacillales</taxon>
        <taxon>Caryophanaceae</taxon>
        <taxon>Kurthia</taxon>
    </lineage>
</organism>
<dbReference type="Proteomes" id="UP000245938">
    <property type="component" value="Unassembled WGS sequence"/>
</dbReference>
<protein>
    <recommendedName>
        <fullName evidence="2">DUF4097 domain-containing protein</fullName>
    </recommendedName>
</protein>
<reference evidence="3 4" key="1">
    <citation type="submission" date="2018-05" db="EMBL/GenBank/DDBJ databases">
        <title>Kurthia sibirica genome sequence.</title>
        <authorList>
            <person name="Maclea K.S."/>
            <person name="Goen A.E."/>
        </authorList>
    </citation>
    <scope>NUCLEOTIDE SEQUENCE [LARGE SCALE GENOMIC DNA]</scope>
    <source>
        <strain evidence="3 4">ATCC 49154</strain>
    </source>
</reference>
<dbReference type="Pfam" id="PF13349">
    <property type="entry name" value="DUF4097"/>
    <property type="match status" value="1"/>
</dbReference>
<evidence type="ECO:0000313" key="4">
    <source>
        <dbReference type="Proteomes" id="UP000245938"/>
    </source>
</evidence>
<name>A0A2U3AJ44_9BACL</name>
<dbReference type="PROSITE" id="PS51257">
    <property type="entry name" value="PROKAR_LIPOPROTEIN"/>
    <property type="match status" value="1"/>
</dbReference>
<evidence type="ECO:0000256" key="1">
    <source>
        <dbReference type="SAM" id="SignalP"/>
    </source>
</evidence>
<dbReference type="EMBL" id="QFVR01000019">
    <property type="protein sequence ID" value="PWI24562.1"/>
    <property type="molecule type" value="Genomic_DNA"/>
</dbReference>
<evidence type="ECO:0000259" key="2">
    <source>
        <dbReference type="Pfam" id="PF13349"/>
    </source>
</evidence>
<keyword evidence="1" id="KW-0732">Signal</keyword>